<evidence type="ECO:0000313" key="4">
    <source>
        <dbReference type="EMBL" id="SHI96242.1"/>
    </source>
</evidence>
<dbReference type="STRING" id="758803.SAMN05421803_1035"/>
<protein>
    <recommendedName>
        <fullName evidence="3">Protein-glutamine gamma-glutamyltransferase-like C-terminal domain-containing protein</fullName>
    </recommendedName>
</protein>
<dbReference type="Pfam" id="PF13559">
    <property type="entry name" value="DUF4129"/>
    <property type="match status" value="1"/>
</dbReference>
<dbReference type="OrthoDB" id="3389322at2"/>
<accession>A0A1M6FF37</accession>
<keyword evidence="2" id="KW-0812">Transmembrane</keyword>
<keyword evidence="5" id="KW-1185">Reference proteome</keyword>
<evidence type="ECO:0000313" key="5">
    <source>
        <dbReference type="Proteomes" id="UP000184452"/>
    </source>
</evidence>
<proteinExistence type="predicted"/>
<feature type="domain" description="Protein-glutamine gamma-glutamyltransferase-like C-terminal" evidence="3">
    <location>
        <begin position="122"/>
        <end position="190"/>
    </location>
</feature>
<feature type="compositionally biased region" description="Basic and acidic residues" evidence="1">
    <location>
        <begin position="98"/>
        <end position="111"/>
    </location>
</feature>
<name>A0A1M6FF37_9ACTN</name>
<keyword evidence="2" id="KW-0472">Membrane</keyword>
<dbReference type="RefSeq" id="WP_073376521.1">
    <property type="nucleotide sequence ID" value="NZ_FQZK01000003.1"/>
</dbReference>
<feature type="transmembrane region" description="Helical" evidence="2">
    <location>
        <begin position="57"/>
        <end position="78"/>
    </location>
</feature>
<organism evidence="4 5">
    <name type="scientific">Nocardiopsis flavescens</name>
    <dbReference type="NCBI Taxonomy" id="758803"/>
    <lineage>
        <taxon>Bacteria</taxon>
        <taxon>Bacillati</taxon>
        <taxon>Actinomycetota</taxon>
        <taxon>Actinomycetes</taxon>
        <taxon>Streptosporangiales</taxon>
        <taxon>Nocardiopsidaceae</taxon>
        <taxon>Nocardiopsis</taxon>
    </lineage>
</organism>
<reference evidence="4 5" key="1">
    <citation type="submission" date="2016-11" db="EMBL/GenBank/DDBJ databases">
        <authorList>
            <person name="Jaros S."/>
            <person name="Januszkiewicz K."/>
            <person name="Wedrychowicz H."/>
        </authorList>
    </citation>
    <scope>NUCLEOTIDE SEQUENCE [LARGE SCALE GENOMIC DNA]</scope>
    <source>
        <strain evidence="4 5">CGMCC 4.5723</strain>
    </source>
</reference>
<sequence length="207" mass="22360">MRAPSAALLEVTGDEGRRRAVQELSDPVYGEQEPSLLERIREWFLNLEFSVPGGGGGWATVLVLVVVALLVLWLVLWLRPSRSRRAEGAVHGSAPRSAADHRAASREREEAGEYAAAVTERMRAISVDLEDRTIISPRAGRTATELAAEAGRALPGEAAALDEGARLFNDVVYGDRAATAGTARSLRELDDRLRAARPALDPEEARG</sequence>
<dbReference type="EMBL" id="FQZK01000003">
    <property type="protein sequence ID" value="SHI96242.1"/>
    <property type="molecule type" value="Genomic_DNA"/>
</dbReference>
<evidence type="ECO:0000256" key="2">
    <source>
        <dbReference type="SAM" id="Phobius"/>
    </source>
</evidence>
<dbReference type="InterPro" id="IPR025403">
    <property type="entry name" value="TgpA-like_C"/>
</dbReference>
<evidence type="ECO:0000259" key="3">
    <source>
        <dbReference type="Pfam" id="PF13559"/>
    </source>
</evidence>
<dbReference type="AlphaFoldDB" id="A0A1M6FF37"/>
<gene>
    <name evidence="4" type="ORF">SAMN05421803_1035</name>
</gene>
<evidence type="ECO:0000256" key="1">
    <source>
        <dbReference type="SAM" id="MobiDB-lite"/>
    </source>
</evidence>
<keyword evidence="2" id="KW-1133">Transmembrane helix</keyword>
<feature type="region of interest" description="Disordered" evidence="1">
    <location>
        <begin position="88"/>
        <end position="112"/>
    </location>
</feature>
<dbReference type="Proteomes" id="UP000184452">
    <property type="component" value="Unassembled WGS sequence"/>
</dbReference>